<evidence type="ECO:0000313" key="2">
    <source>
        <dbReference type="EMBL" id="MBM7562939.1"/>
    </source>
</evidence>
<dbReference type="EMBL" id="JAFBDT010000039">
    <property type="protein sequence ID" value="MBM7562939.1"/>
    <property type="molecule type" value="Genomic_DNA"/>
</dbReference>
<dbReference type="InterPro" id="IPR016181">
    <property type="entry name" value="Acyl_CoA_acyltransferase"/>
</dbReference>
<organism evidence="2 3">
    <name type="scientific">Fusibacter tunisiensis</name>
    <dbReference type="NCBI Taxonomy" id="1008308"/>
    <lineage>
        <taxon>Bacteria</taxon>
        <taxon>Bacillati</taxon>
        <taxon>Bacillota</taxon>
        <taxon>Clostridia</taxon>
        <taxon>Eubacteriales</taxon>
        <taxon>Eubacteriales Family XII. Incertae Sedis</taxon>
        <taxon>Fusibacter</taxon>
    </lineage>
</organism>
<dbReference type="InterPro" id="IPR000182">
    <property type="entry name" value="GNAT_dom"/>
</dbReference>
<evidence type="ECO:0000313" key="3">
    <source>
        <dbReference type="Proteomes" id="UP000767854"/>
    </source>
</evidence>
<dbReference type="Gene3D" id="3.40.630.30">
    <property type="match status" value="1"/>
</dbReference>
<reference evidence="2 3" key="1">
    <citation type="submission" date="2021-01" db="EMBL/GenBank/DDBJ databases">
        <title>Genomic Encyclopedia of Type Strains, Phase IV (KMG-IV): sequencing the most valuable type-strain genomes for metagenomic binning, comparative biology and taxonomic classification.</title>
        <authorList>
            <person name="Goeker M."/>
        </authorList>
    </citation>
    <scope>NUCLEOTIDE SEQUENCE [LARGE SCALE GENOMIC DNA]</scope>
    <source>
        <strain evidence="2 3">DSM 24436</strain>
    </source>
</reference>
<sequence>MSVLWDLRVDDTFKNQGVGQALFDEAVLWSKEQGFSQMKIECQNNNVPACRFYHKQGAVLGRIDRYAYVENEDEKNEVQLIWYLDLSI</sequence>
<name>A0ABS2MU48_9FIRM</name>
<dbReference type="Proteomes" id="UP000767854">
    <property type="component" value="Unassembled WGS sequence"/>
</dbReference>
<dbReference type="PRINTS" id="PR01754">
    <property type="entry name" value="SACTRNSFRASE"/>
</dbReference>
<feature type="domain" description="N-acetyltransferase" evidence="1">
    <location>
        <begin position="1"/>
        <end position="85"/>
    </location>
</feature>
<dbReference type="PROSITE" id="PS51186">
    <property type="entry name" value="GNAT"/>
    <property type="match status" value="1"/>
</dbReference>
<gene>
    <name evidence="2" type="ORF">JOC49_002512</name>
</gene>
<proteinExistence type="predicted"/>
<accession>A0ABS2MU48</accession>
<protein>
    <submittedName>
        <fullName evidence="2">Ribosomal protein S18 acetylase RimI-like enzyme</fullName>
    </submittedName>
</protein>
<keyword evidence="3" id="KW-1185">Reference proteome</keyword>
<evidence type="ECO:0000259" key="1">
    <source>
        <dbReference type="PROSITE" id="PS51186"/>
    </source>
</evidence>
<dbReference type="Pfam" id="PF00583">
    <property type="entry name" value="Acetyltransf_1"/>
    <property type="match status" value="1"/>
</dbReference>
<dbReference type="InterPro" id="IPR008125">
    <property type="entry name" value="Streptothricin_AcTrfase"/>
</dbReference>
<dbReference type="SUPFAM" id="SSF55729">
    <property type="entry name" value="Acyl-CoA N-acyltransferases (Nat)"/>
    <property type="match status" value="1"/>
</dbReference>
<dbReference type="RefSeq" id="WP_204665365.1">
    <property type="nucleotide sequence ID" value="NZ_JAFBDT010000039.1"/>
</dbReference>
<comment type="caution">
    <text evidence="2">The sequence shown here is derived from an EMBL/GenBank/DDBJ whole genome shotgun (WGS) entry which is preliminary data.</text>
</comment>